<dbReference type="AlphaFoldDB" id="A0A4Y2FSI8"/>
<dbReference type="EMBL" id="BGPR01001058">
    <property type="protein sequence ID" value="GBM44213.1"/>
    <property type="molecule type" value="Genomic_DNA"/>
</dbReference>
<organism evidence="1 2">
    <name type="scientific">Araneus ventricosus</name>
    <name type="common">Orbweaver spider</name>
    <name type="synonym">Epeira ventricosa</name>
    <dbReference type="NCBI Taxonomy" id="182803"/>
    <lineage>
        <taxon>Eukaryota</taxon>
        <taxon>Metazoa</taxon>
        <taxon>Ecdysozoa</taxon>
        <taxon>Arthropoda</taxon>
        <taxon>Chelicerata</taxon>
        <taxon>Arachnida</taxon>
        <taxon>Araneae</taxon>
        <taxon>Araneomorphae</taxon>
        <taxon>Entelegynae</taxon>
        <taxon>Araneoidea</taxon>
        <taxon>Araneidae</taxon>
        <taxon>Araneus</taxon>
    </lineage>
</organism>
<keyword evidence="2" id="KW-1185">Reference proteome</keyword>
<reference evidence="1 2" key="1">
    <citation type="journal article" date="2019" name="Sci. Rep.">
        <title>Orb-weaving spider Araneus ventricosus genome elucidates the spidroin gene catalogue.</title>
        <authorList>
            <person name="Kono N."/>
            <person name="Nakamura H."/>
            <person name="Ohtoshi R."/>
            <person name="Moran D.A.P."/>
            <person name="Shinohara A."/>
            <person name="Yoshida Y."/>
            <person name="Fujiwara M."/>
            <person name="Mori M."/>
            <person name="Tomita M."/>
            <person name="Arakawa K."/>
        </authorList>
    </citation>
    <scope>NUCLEOTIDE SEQUENCE [LARGE SCALE GENOMIC DNA]</scope>
</reference>
<dbReference type="Proteomes" id="UP000499080">
    <property type="component" value="Unassembled WGS sequence"/>
</dbReference>
<evidence type="ECO:0000313" key="1">
    <source>
        <dbReference type="EMBL" id="GBM44213.1"/>
    </source>
</evidence>
<protein>
    <submittedName>
        <fullName evidence="1">Uncharacterized protein</fullName>
    </submittedName>
</protein>
<evidence type="ECO:0000313" key="2">
    <source>
        <dbReference type="Proteomes" id="UP000499080"/>
    </source>
</evidence>
<sequence>MDLPRYRGSPIPTFVCESIFFMRPQWEEHSPMLKLPCGQARAVKSSRNNFHNQDLFAKGLSIAASSSSHSEQQAWNQVLGFESSLS</sequence>
<proteinExistence type="predicted"/>
<comment type="caution">
    <text evidence="1">The sequence shown here is derived from an EMBL/GenBank/DDBJ whole genome shotgun (WGS) entry which is preliminary data.</text>
</comment>
<accession>A0A4Y2FSI8</accession>
<gene>
    <name evidence="1" type="ORF">AVEN_15553_1</name>
</gene>
<name>A0A4Y2FSI8_ARAVE</name>